<dbReference type="EMBL" id="AP021906">
    <property type="protein sequence ID" value="BBP91045.1"/>
    <property type="molecule type" value="Genomic_DNA"/>
</dbReference>
<accession>A0A5S9MDS7</accession>
<evidence type="ECO:0000313" key="1">
    <source>
        <dbReference type="EMBL" id="BBP91045.1"/>
    </source>
</evidence>
<evidence type="ECO:0000313" key="2">
    <source>
        <dbReference type="Proteomes" id="UP000464658"/>
    </source>
</evidence>
<dbReference type="AlphaFoldDB" id="A0A5S9MDS7"/>
<protein>
    <submittedName>
        <fullName evidence="1">Uncharacterized protein</fullName>
    </submittedName>
</protein>
<gene>
    <name evidence="1" type="ORF">BsIDN1_46630</name>
</gene>
<dbReference type="Proteomes" id="UP000464658">
    <property type="component" value="Chromosome"/>
</dbReference>
<name>A0A5S9MDS7_BACIA</name>
<reference evidence="1 2" key="1">
    <citation type="submission" date="2019-12" db="EMBL/GenBank/DDBJ databases">
        <title>Full genome sequence of a Bacillus safensis strain isolated from commercially available natto in Indonesia.</title>
        <authorList>
            <person name="Yoshida M."/>
            <person name="Uomi M."/>
            <person name="Waturangi D."/>
            <person name="Ekaputri J.J."/>
            <person name="Setiamarga D.H.E."/>
        </authorList>
    </citation>
    <scope>NUCLEOTIDE SEQUENCE [LARGE SCALE GENOMIC DNA]</scope>
    <source>
        <strain evidence="1 2">IDN1</strain>
    </source>
</reference>
<proteinExistence type="predicted"/>
<organism evidence="1 2">
    <name type="scientific">Bacillus safensis</name>
    <dbReference type="NCBI Taxonomy" id="561879"/>
    <lineage>
        <taxon>Bacteria</taxon>
        <taxon>Bacillati</taxon>
        <taxon>Bacillota</taxon>
        <taxon>Bacilli</taxon>
        <taxon>Bacillales</taxon>
        <taxon>Bacillaceae</taxon>
        <taxon>Bacillus</taxon>
    </lineage>
</organism>
<sequence length="131" mass="16116">MTWFLDEKIQKQIPDFNINHLKQINEFHYFKEYNEHYDLINCINLHIPYESAIHKADIYLKFTNVSSVQIKDLELTNDDYILLDIQLLDRGWENLNYFVEDFEEQYFSFFVKRFKSYKSYQMNRDSLPTYA</sequence>